<keyword evidence="3" id="KW-0949">S-adenosyl-L-methionine</keyword>
<keyword evidence="5" id="KW-0408">Iron</keyword>
<dbReference type="SFLD" id="SFLDS00029">
    <property type="entry name" value="Radical_SAM"/>
    <property type="match status" value="1"/>
</dbReference>
<dbReference type="AlphaFoldDB" id="A0A644ZM76"/>
<dbReference type="PANTHER" id="PTHR11135">
    <property type="entry name" value="HISTONE ACETYLTRANSFERASE-RELATED"/>
    <property type="match status" value="1"/>
</dbReference>
<dbReference type="EMBL" id="VSSQ01009179">
    <property type="protein sequence ID" value="MPM40921.1"/>
    <property type="molecule type" value="Genomic_DNA"/>
</dbReference>
<keyword evidence="2" id="KW-0004">4Fe-4S</keyword>
<dbReference type="CDD" id="cd01335">
    <property type="entry name" value="Radical_SAM"/>
    <property type="match status" value="1"/>
</dbReference>
<evidence type="ECO:0000256" key="1">
    <source>
        <dbReference type="ARBA" id="ARBA00001966"/>
    </source>
</evidence>
<dbReference type="SFLD" id="SFLDG01086">
    <property type="entry name" value="elongater_protein-like"/>
    <property type="match status" value="1"/>
</dbReference>
<dbReference type="PROSITE" id="PS51918">
    <property type="entry name" value="RADICAL_SAM"/>
    <property type="match status" value="1"/>
</dbReference>
<comment type="caution">
    <text evidence="8">The sequence shown here is derived from an EMBL/GenBank/DDBJ whole genome shotgun (WGS) entry which is preliminary data.</text>
</comment>
<reference evidence="8" key="1">
    <citation type="submission" date="2019-08" db="EMBL/GenBank/DDBJ databases">
        <authorList>
            <person name="Kucharzyk K."/>
            <person name="Murdoch R.W."/>
            <person name="Higgins S."/>
            <person name="Loffler F."/>
        </authorList>
    </citation>
    <scope>NUCLEOTIDE SEQUENCE</scope>
</reference>
<protein>
    <recommendedName>
        <fullName evidence="7">Radical SAM core domain-containing protein</fullName>
    </recommendedName>
</protein>
<dbReference type="GO" id="GO:0003824">
    <property type="term" value="F:catalytic activity"/>
    <property type="evidence" value="ECO:0007669"/>
    <property type="project" value="InterPro"/>
</dbReference>
<dbReference type="PANTHER" id="PTHR11135:SF1">
    <property type="entry name" value="PROTEIN YHCC"/>
    <property type="match status" value="1"/>
</dbReference>
<evidence type="ECO:0000256" key="2">
    <source>
        <dbReference type="ARBA" id="ARBA00022485"/>
    </source>
</evidence>
<dbReference type="Gene3D" id="3.80.30.20">
    <property type="entry name" value="tm_1862 like domain"/>
    <property type="match status" value="1"/>
</dbReference>
<dbReference type="InterPro" id="IPR039661">
    <property type="entry name" value="ELP3"/>
</dbReference>
<dbReference type="SMART" id="SM00729">
    <property type="entry name" value="Elp3"/>
    <property type="match status" value="1"/>
</dbReference>
<evidence type="ECO:0000256" key="3">
    <source>
        <dbReference type="ARBA" id="ARBA00022691"/>
    </source>
</evidence>
<sequence>MLFDGNRRFNSYVGHFKSAYGTRLQKIVVDAGFTCPNRDGTKGTGGCTYCNNDAFHPSYSTPDKTILNQLDEGIEFHRKRYRNAGQYLAYFQSYSNTYGTAERLGRVYAEALSHPSVAGIVIGTRPDCINDEILDLISGISRTKIAIIEYGIESVHDKTLLRINRGHDIEAARQAILKTDKMGVETGAHFILGLPGESRKEMLEYAYFINSTPLKSVKFHQLQIVKGTKMEKEFALCPNDFIQWSLPDYIDFFIDLLEMLRPDILIERFAGEVPPRFVNSTPWGKVRNPELVRMLEKRLEERDTFQSRLYNG</sequence>
<dbReference type="SUPFAM" id="SSF102114">
    <property type="entry name" value="Radical SAM enzymes"/>
    <property type="match status" value="1"/>
</dbReference>
<gene>
    <name evidence="8" type="ORF">SDC9_87570</name>
</gene>
<organism evidence="8">
    <name type="scientific">bioreactor metagenome</name>
    <dbReference type="NCBI Taxonomy" id="1076179"/>
    <lineage>
        <taxon>unclassified sequences</taxon>
        <taxon>metagenomes</taxon>
        <taxon>ecological metagenomes</taxon>
    </lineage>
</organism>
<keyword evidence="4" id="KW-0479">Metal-binding</keyword>
<feature type="domain" description="Radical SAM core" evidence="7">
    <location>
        <begin position="17"/>
        <end position="272"/>
    </location>
</feature>
<evidence type="ECO:0000259" key="7">
    <source>
        <dbReference type="PROSITE" id="PS51918"/>
    </source>
</evidence>
<dbReference type="Pfam" id="PF16199">
    <property type="entry name" value="Radical_SAM_C"/>
    <property type="match status" value="1"/>
</dbReference>
<keyword evidence="6" id="KW-0411">Iron-sulfur</keyword>
<dbReference type="InterPro" id="IPR058240">
    <property type="entry name" value="rSAM_sf"/>
</dbReference>
<name>A0A644ZM76_9ZZZZ</name>
<dbReference type="SFLD" id="SFLDG01091">
    <property type="entry name" value="uncharacterized_CHP01210-like"/>
    <property type="match status" value="1"/>
</dbReference>
<dbReference type="InterPro" id="IPR006638">
    <property type="entry name" value="Elp3/MiaA/NifB-like_rSAM"/>
</dbReference>
<dbReference type="InterPro" id="IPR023404">
    <property type="entry name" value="rSAM_horseshoe"/>
</dbReference>
<evidence type="ECO:0000256" key="4">
    <source>
        <dbReference type="ARBA" id="ARBA00022723"/>
    </source>
</evidence>
<evidence type="ECO:0000256" key="5">
    <source>
        <dbReference type="ARBA" id="ARBA00023004"/>
    </source>
</evidence>
<comment type="cofactor">
    <cofactor evidence="1">
        <name>[4Fe-4S] cluster</name>
        <dbReference type="ChEBI" id="CHEBI:49883"/>
    </cofactor>
</comment>
<dbReference type="InterPro" id="IPR007197">
    <property type="entry name" value="rSAM"/>
</dbReference>
<dbReference type="Pfam" id="PF04055">
    <property type="entry name" value="Radical_SAM"/>
    <property type="match status" value="1"/>
</dbReference>
<proteinExistence type="predicted"/>
<dbReference type="GO" id="GO:0051539">
    <property type="term" value="F:4 iron, 4 sulfur cluster binding"/>
    <property type="evidence" value="ECO:0007669"/>
    <property type="project" value="UniProtKB-KW"/>
</dbReference>
<evidence type="ECO:0000313" key="8">
    <source>
        <dbReference type="EMBL" id="MPM40921.1"/>
    </source>
</evidence>
<evidence type="ECO:0000256" key="6">
    <source>
        <dbReference type="ARBA" id="ARBA00023014"/>
    </source>
</evidence>
<dbReference type="InterPro" id="IPR005911">
    <property type="entry name" value="YhcC-like"/>
</dbReference>
<dbReference type="NCBIfam" id="TIGR01212">
    <property type="entry name" value="TIGR01212 family radical SAM protein"/>
    <property type="match status" value="1"/>
</dbReference>
<dbReference type="InterPro" id="IPR032432">
    <property type="entry name" value="Radical_SAM_C"/>
</dbReference>
<accession>A0A644ZM76</accession>
<dbReference type="GO" id="GO:0046872">
    <property type="term" value="F:metal ion binding"/>
    <property type="evidence" value="ECO:0007669"/>
    <property type="project" value="UniProtKB-KW"/>
</dbReference>